<feature type="domain" description="N-acetyltransferase" evidence="1">
    <location>
        <begin position="13"/>
        <end position="172"/>
    </location>
</feature>
<dbReference type="PANTHER" id="PTHR43792">
    <property type="entry name" value="GNAT FAMILY, PUTATIVE (AFU_ORTHOLOGUE AFUA_3G00765)-RELATED-RELATED"/>
    <property type="match status" value="1"/>
</dbReference>
<sequence length="184" mass="20371">MSVSLPHLSTARLLLRALETDQAEALFRLANGPKIADNTANIPSPYTLQTAQVFIGAMEAKYRAGELLSLGMHEQATGELVGIVSLRLNPRHRYGHLGGWVAAHCRNQGYAAEAASAVTDFGFNELALQRVGSQCFGRNKESARVMEKIGLRYEGCMREAFFKNGVFEDLLGFAVVRDEWERRL</sequence>
<dbReference type="EMBL" id="PCQL01000031">
    <property type="protein sequence ID" value="PRC12496.1"/>
    <property type="molecule type" value="Genomic_DNA"/>
</dbReference>
<reference evidence="2 3" key="1">
    <citation type="submission" date="2017-09" db="EMBL/GenBank/DDBJ databases">
        <title>Genomic, metabolic, and phenotypic characteristics of bacterial isolates from the natural microbiome of the model nematode Caenorhabditis elegans.</title>
        <authorList>
            <person name="Zimmermann J."/>
            <person name="Obeng N."/>
            <person name="Yang W."/>
            <person name="Obeng O."/>
            <person name="Kissoyan K."/>
            <person name="Pees B."/>
            <person name="Dirksen P."/>
            <person name="Hoppner M."/>
            <person name="Franke A."/>
            <person name="Rosenstiel P."/>
            <person name="Leippe M."/>
            <person name="Dierking K."/>
            <person name="Kaleta C."/>
            <person name="Schulenburg H."/>
        </authorList>
    </citation>
    <scope>NUCLEOTIDE SEQUENCE [LARGE SCALE GENOMIC DNA]</scope>
    <source>
        <strain evidence="2 3">MYb117</strain>
    </source>
</reference>
<evidence type="ECO:0000259" key="1">
    <source>
        <dbReference type="PROSITE" id="PS51186"/>
    </source>
</evidence>
<dbReference type="Pfam" id="PF13302">
    <property type="entry name" value="Acetyltransf_3"/>
    <property type="match status" value="1"/>
</dbReference>
<dbReference type="AlphaFoldDB" id="A0A2S9EC51"/>
<proteinExistence type="predicted"/>
<accession>A0A2S9EC51</accession>
<dbReference type="Gene3D" id="3.40.630.30">
    <property type="match status" value="1"/>
</dbReference>
<dbReference type="SUPFAM" id="SSF55729">
    <property type="entry name" value="Acyl-CoA N-acyltransferases (Nat)"/>
    <property type="match status" value="1"/>
</dbReference>
<dbReference type="InterPro" id="IPR016181">
    <property type="entry name" value="Acyl_CoA_acyltransferase"/>
</dbReference>
<dbReference type="InterPro" id="IPR000182">
    <property type="entry name" value="GNAT_dom"/>
</dbReference>
<keyword evidence="3" id="KW-1185">Reference proteome</keyword>
<name>A0A2S9EC51_9PSED</name>
<keyword evidence="2" id="KW-0808">Transferase</keyword>
<evidence type="ECO:0000313" key="2">
    <source>
        <dbReference type="EMBL" id="PRC12496.1"/>
    </source>
</evidence>
<organism evidence="2 3">
    <name type="scientific">Pseudomonas poae</name>
    <dbReference type="NCBI Taxonomy" id="200451"/>
    <lineage>
        <taxon>Bacteria</taxon>
        <taxon>Pseudomonadati</taxon>
        <taxon>Pseudomonadota</taxon>
        <taxon>Gammaproteobacteria</taxon>
        <taxon>Pseudomonadales</taxon>
        <taxon>Pseudomonadaceae</taxon>
        <taxon>Pseudomonas</taxon>
    </lineage>
</organism>
<evidence type="ECO:0000313" key="3">
    <source>
        <dbReference type="Proteomes" id="UP000238045"/>
    </source>
</evidence>
<dbReference type="GO" id="GO:0016747">
    <property type="term" value="F:acyltransferase activity, transferring groups other than amino-acyl groups"/>
    <property type="evidence" value="ECO:0007669"/>
    <property type="project" value="InterPro"/>
</dbReference>
<dbReference type="PROSITE" id="PS51186">
    <property type="entry name" value="GNAT"/>
    <property type="match status" value="1"/>
</dbReference>
<dbReference type="InterPro" id="IPR051531">
    <property type="entry name" value="N-acetyltransferase"/>
</dbReference>
<comment type="caution">
    <text evidence="2">The sequence shown here is derived from an EMBL/GenBank/DDBJ whole genome shotgun (WGS) entry which is preliminary data.</text>
</comment>
<dbReference type="RefSeq" id="WP_105698826.1">
    <property type="nucleotide sequence ID" value="NZ_CP159260.1"/>
</dbReference>
<gene>
    <name evidence="2" type="ORF">CQZ99_22870</name>
</gene>
<protein>
    <submittedName>
        <fullName evidence="2">GNAT family N-acetyltransferase</fullName>
    </submittedName>
</protein>
<dbReference type="Proteomes" id="UP000238045">
    <property type="component" value="Unassembled WGS sequence"/>
</dbReference>